<evidence type="ECO:0000313" key="5">
    <source>
        <dbReference type="EMBL" id="PNG94138.1"/>
    </source>
</evidence>
<proteinExistence type="predicted"/>
<dbReference type="GO" id="GO:0003677">
    <property type="term" value="F:DNA binding"/>
    <property type="evidence" value="ECO:0007669"/>
    <property type="project" value="UniProtKB-KW"/>
</dbReference>
<comment type="caution">
    <text evidence="5">The sequence shown here is derived from an EMBL/GenBank/DDBJ whole genome shotgun (WGS) entry which is preliminary data.</text>
</comment>
<dbReference type="EMBL" id="LJIW01000001">
    <property type="protein sequence ID" value="PNG94138.1"/>
    <property type="molecule type" value="Genomic_DNA"/>
</dbReference>
<keyword evidence="3" id="KW-0804">Transcription</keyword>
<sequence>MVVADDLFKALAVPTRRIILDELTEKSGQTLFEICSRLSMKHQLGMSRQAVSQHLALLEAAGLVETRREGRYKFHDLNTAPLRRITERWRMPDPFGPEKSTP</sequence>
<dbReference type="InterPro" id="IPR051081">
    <property type="entry name" value="HTH_MetalResp_TranReg"/>
</dbReference>
<organism evidence="5 6">
    <name type="scientific">Streptomyces malaysiensis</name>
    <dbReference type="NCBI Taxonomy" id="92644"/>
    <lineage>
        <taxon>Bacteria</taxon>
        <taxon>Bacillati</taxon>
        <taxon>Actinomycetota</taxon>
        <taxon>Actinomycetes</taxon>
        <taxon>Kitasatosporales</taxon>
        <taxon>Streptomycetaceae</taxon>
        <taxon>Streptomyces</taxon>
        <taxon>Streptomyces violaceusniger group</taxon>
    </lineage>
</organism>
<dbReference type="PANTHER" id="PTHR33154:SF33">
    <property type="entry name" value="TRANSCRIPTIONAL REPRESSOR SDPR"/>
    <property type="match status" value="1"/>
</dbReference>
<gene>
    <name evidence="5" type="ORF">SMF913_10163</name>
</gene>
<keyword evidence="1" id="KW-0805">Transcription regulation</keyword>
<evidence type="ECO:0000256" key="3">
    <source>
        <dbReference type="ARBA" id="ARBA00023163"/>
    </source>
</evidence>
<dbReference type="AlphaFoldDB" id="A0A2J7Z1I8"/>
<dbReference type="SMART" id="SM00418">
    <property type="entry name" value="HTH_ARSR"/>
    <property type="match status" value="1"/>
</dbReference>
<dbReference type="PROSITE" id="PS50987">
    <property type="entry name" value="HTH_ARSR_2"/>
    <property type="match status" value="1"/>
</dbReference>
<dbReference type="Pfam" id="PF12840">
    <property type="entry name" value="HTH_20"/>
    <property type="match status" value="1"/>
</dbReference>
<evidence type="ECO:0000256" key="2">
    <source>
        <dbReference type="ARBA" id="ARBA00023125"/>
    </source>
</evidence>
<reference evidence="5 6" key="1">
    <citation type="submission" date="2015-09" db="EMBL/GenBank/DDBJ databases">
        <title>Genome sequence, genome mining and natural product profiling of a biocontrol bacterium Streptomyces malaysiensis F913.</title>
        <authorList>
            <person name="Xu Y."/>
            <person name="Wei J."/>
            <person name="Xie J."/>
            <person name="Li T."/>
            <person name="Zhou Z."/>
        </authorList>
    </citation>
    <scope>NUCLEOTIDE SEQUENCE [LARGE SCALE GENOMIC DNA]</scope>
    <source>
        <strain evidence="5 6">F913</strain>
    </source>
</reference>
<dbReference type="Gene3D" id="1.10.10.10">
    <property type="entry name" value="Winged helix-like DNA-binding domain superfamily/Winged helix DNA-binding domain"/>
    <property type="match status" value="1"/>
</dbReference>
<protein>
    <recommendedName>
        <fullName evidence="4">HTH arsR-type domain-containing protein</fullName>
    </recommendedName>
</protein>
<feature type="domain" description="HTH arsR-type" evidence="4">
    <location>
        <begin position="1"/>
        <end position="97"/>
    </location>
</feature>
<dbReference type="CDD" id="cd00090">
    <property type="entry name" value="HTH_ARSR"/>
    <property type="match status" value="1"/>
</dbReference>
<evidence type="ECO:0000259" key="4">
    <source>
        <dbReference type="PROSITE" id="PS50987"/>
    </source>
</evidence>
<dbReference type="SUPFAM" id="SSF46785">
    <property type="entry name" value="Winged helix' DNA-binding domain"/>
    <property type="match status" value="1"/>
</dbReference>
<dbReference type="Proteomes" id="UP000236520">
    <property type="component" value="Unassembled WGS sequence"/>
</dbReference>
<dbReference type="InterPro" id="IPR036390">
    <property type="entry name" value="WH_DNA-bd_sf"/>
</dbReference>
<keyword evidence="6" id="KW-1185">Reference proteome</keyword>
<name>A0A2J7Z1I8_STRMQ</name>
<dbReference type="InterPro" id="IPR011991">
    <property type="entry name" value="ArsR-like_HTH"/>
</dbReference>
<dbReference type="InterPro" id="IPR001845">
    <property type="entry name" value="HTH_ArsR_DNA-bd_dom"/>
</dbReference>
<dbReference type="PRINTS" id="PR00778">
    <property type="entry name" value="HTHARSR"/>
</dbReference>
<accession>A0A2J7Z1I8</accession>
<keyword evidence="2" id="KW-0238">DNA-binding</keyword>
<dbReference type="NCBIfam" id="NF033788">
    <property type="entry name" value="HTH_metalloreg"/>
    <property type="match status" value="1"/>
</dbReference>
<dbReference type="GO" id="GO:0003700">
    <property type="term" value="F:DNA-binding transcription factor activity"/>
    <property type="evidence" value="ECO:0007669"/>
    <property type="project" value="InterPro"/>
</dbReference>
<dbReference type="PANTHER" id="PTHR33154">
    <property type="entry name" value="TRANSCRIPTIONAL REGULATOR, ARSR FAMILY"/>
    <property type="match status" value="1"/>
</dbReference>
<dbReference type="InterPro" id="IPR036388">
    <property type="entry name" value="WH-like_DNA-bd_sf"/>
</dbReference>
<evidence type="ECO:0000313" key="6">
    <source>
        <dbReference type="Proteomes" id="UP000236520"/>
    </source>
</evidence>
<evidence type="ECO:0000256" key="1">
    <source>
        <dbReference type="ARBA" id="ARBA00023015"/>
    </source>
</evidence>